<dbReference type="InterPro" id="IPR001155">
    <property type="entry name" value="OxRdtase_FMN_N"/>
</dbReference>
<gene>
    <name evidence="2" type="ORF">HORIV_22290</name>
</gene>
<dbReference type="InterPro" id="IPR044152">
    <property type="entry name" value="YqjM-like"/>
</dbReference>
<reference evidence="3" key="1">
    <citation type="journal article" date="2019" name="Microbiol. Resour. Announc.">
        <title>Complete Genome Sequence of Halomonas olivaria, a Moderately Halophilic Bacterium Isolated from Olive Processing Effluents, Obtained by Nanopore Sequencing.</title>
        <authorList>
            <person name="Nagata S."/>
            <person name="Ii K.M."/>
            <person name="Tsukimi T."/>
            <person name="Miura M.C."/>
            <person name="Galipon J."/>
            <person name="Arakawa K."/>
        </authorList>
    </citation>
    <scope>NUCLEOTIDE SEQUENCE [LARGE SCALE GENOMIC DNA]</scope>
    <source>
        <strain evidence="3">TYRC17</strain>
    </source>
</reference>
<dbReference type="Pfam" id="PF00724">
    <property type="entry name" value="Oxidored_FMN"/>
    <property type="match status" value="1"/>
</dbReference>
<proteinExistence type="predicted"/>
<dbReference type="Proteomes" id="UP000289555">
    <property type="component" value="Chromosome"/>
</dbReference>
<dbReference type="Gene3D" id="3.20.20.70">
    <property type="entry name" value="Aldolase class I"/>
    <property type="match status" value="1"/>
</dbReference>
<name>A0ABN5WS96_9GAMM</name>
<feature type="domain" description="NADH:flavin oxidoreductase/NADH oxidase N-terminal" evidence="1">
    <location>
        <begin position="9"/>
        <end position="212"/>
    </location>
</feature>
<accession>A0ABN5WS96</accession>
<sequence>MAASDMAWSARNQVPKAMDRNDMDRVRDEFVSAALMADRAGFDMIEIHAAHGYLLSSFITPLTNHRDDEYGGSLDNRLRYPLEVINAVRRVWPAHKPLSVRISANDWCGDEGITPDDAVEIAKRLRDAEVDIVDVSAGQTSTQAKPVYGRMFQTPFSDRIRNEAAIATMAVGNIYQADHVNSILMAGRADLVCIARPHLADPYWLLHVAAGLGDSEVEWPAPYRAGADQLQRLAERGEGWV</sequence>
<dbReference type="InterPro" id="IPR013785">
    <property type="entry name" value="Aldolase_TIM"/>
</dbReference>
<evidence type="ECO:0000313" key="3">
    <source>
        <dbReference type="Proteomes" id="UP000289555"/>
    </source>
</evidence>
<dbReference type="SUPFAM" id="SSF51395">
    <property type="entry name" value="FMN-linked oxidoreductases"/>
    <property type="match status" value="1"/>
</dbReference>
<dbReference type="PANTHER" id="PTHR43303">
    <property type="entry name" value="NADPH DEHYDROGENASE C23G7.10C-RELATED"/>
    <property type="match status" value="1"/>
</dbReference>
<organism evidence="2 3">
    <name type="scientific">Vreelandella olivaria</name>
    <dbReference type="NCBI Taxonomy" id="390919"/>
    <lineage>
        <taxon>Bacteria</taxon>
        <taxon>Pseudomonadati</taxon>
        <taxon>Pseudomonadota</taxon>
        <taxon>Gammaproteobacteria</taxon>
        <taxon>Oceanospirillales</taxon>
        <taxon>Halomonadaceae</taxon>
        <taxon>Vreelandella</taxon>
    </lineage>
</organism>
<evidence type="ECO:0000259" key="1">
    <source>
        <dbReference type="Pfam" id="PF00724"/>
    </source>
</evidence>
<dbReference type="EMBL" id="AP019416">
    <property type="protein sequence ID" value="BBI49808.1"/>
    <property type="molecule type" value="Genomic_DNA"/>
</dbReference>
<dbReference type="PANTHER" id="PTHR43303:SF3">
    <property type="entry name" value="BLR3436 PROTEIN"/>
    <property type="match status" value="1"/>
</dbReference>
<protein>
    <recommendedName>
        <fullName evidence="1">NADH:flavin oxidoreductase/NADH oxidase N-terminal domain-containing protein</fullName>
    </recommendedName>
</protein>
<keyword evidence="3" id="KW-1185">Reference proteome</keyword>
<evidence type="ECO:0000313" key="2">
    <source>
        <dbReference type="EMBL" id="BBI49808.1"/>
    </source>
</evidence>